<keyword evidence="2" id="KW-1185">Reference proteome</keyword>
<dbReference type="EMBL" id="BAABBF010000003">
    <property type="protein sequence ID" value="GAA3708387.1"/>
    <property type="molecule type" value="Genomic_DNA"/>
</dbReference>
<evidence type="ECO:0000313" key="1">
    <source>
        <dbReference type="EMBL" id="GAA3708387.1"/>
    </source>
</evidence>
<gene>
    <name evidence="1" type="ORF">GCM10022268_17140</name>
</gene>
<reference evidence="2" key="1">
    <citation type="journal article" date="2019" name="Int. J. Syst. Evol. Microbiol.">
        <title>The Global Catalogue of Microorganisms (GCM) 10K type strain sequencing project: providing services to taxonomists for standard genome sequencing and annotation.</title>
        <authorList>
            <consortium name="The Broad Institute Genomics Platform"/>
            <consortium name="The Broad Institute Genome Sequencing Center for Infectious Disease"/>
            <person name="Wu L."/>
            <person name="Ma J."/>
        </authorList>
    </citation>
    <scope>NUCLEOTIDE SEQUENCE [LARGE SCALE GENOMIC DNA]</scope>
    <source>
        <strain evidence="2">JCM 17498</strain>
    </source>
</reference>
<comment type="caution">
    <text evidence="1">The sequence shown here is derived from an EMBL/GenBank/DDBJ whole genome shotgun (WGS) entry which is preliminary data.</text>
</comment>
<organism evidence="1 2">
    <name type="scientific">Sphingomonas cynarae</name>
    <dbReference type="NCBI Taxonomy" id="930197"/>
    <lineage>
        <taxon>Bacteria</taxon>
        <taxon>Pseudomonadati</taxon>
        <taxon>Pseudomonadota</taxon>
        <taxon>Alphaproteobacteria</taxon>
        <taxon>Sphingomonadales</taxon>
        <taxon>Sphingomonadaceae</taxon>
        <taxon>Sphingomonas</taxon>
    </lineage>
</organism>
<dbReference type="RefSeq" id="WP_344692936.1">
    <property type="nucleotide sequence ID" value="NZ_BAABBF010000003.1"/>
</dbReference>
<proteinExistence type="predicted"/>
<protein>
    <submittedName>
        <fullName evidence="1">Uncharacterized protein</fullName>
    </submittedName>
</protein>
<accession>A0ABP7DR69</accession>
<sequence>MVPTAAHLSDADQAVTAVANCIASVALGFAEAGQIESANRMMDMFEQLNNQLLPAGHYRSWLQSAVNAHRSGLETSGLSESLS</sequence>
<dbReference type="Proteomes" id="UP001500523">
    <property type="component" value="Unassembled WGS sequence"/>
</dbReference>
<evidence type="ECO:0000313" key="2">
    <source>
        <dbReference type="Proteomes" id="UP001500523"/>
    </source>
</evidence>
<name>A0ABP7DR69_9SPHN</name>